<dbReference type="GO" id="GO:0005681">
    <property type="term" value="C:spliceosomal complex"/>
    <property type="evidence" value="ECO:0000318"/>
    <property type="project" value="GO_Central"/>
</dbReference>
<protein>
    <recommendedName>
        <fullName evidence="2">Splicing factor Cactin</fullName>
    </recommendedName>
</protein>
<dbReference type="PANTHER" id="PTHR21737">
    <property type="entry name" value="POLYGLUTAMINE BINDING PROTEIN 1/MARVEL MEMBRANE-ASSOCIATING DOMAIN CONTAINING 3"/>
    <property type="match status" value="1"/>
</dbReference>
<feature type="domain" description="Splicing factor cactin central" evidence="6">
    <location>
        <begin position="145"/>
        <end position="332"/>
    </location>
</feature>
<dbReference type="CTD" id="6750174"/>
<proteinExistence type="inferred from homology"/>
<organism evidence="7 8">
    <name type="scientific">Trichoplax adhaerens</name>
    <name type="common">Trichoplax reptans</name>
    <dbReference type="NCBI Taxonomy" id="10228"/>
    <lineage>
        <taxon>Eukaryota</taxon>
        <taxon>Metazoa</taxon>
        <taxon>Placozoa</taxon>
        <taxon>Uniplacotomia</taxon>
        <taxon>Trichoplacea</taxon>
        <taxon>Trichoplacidae</taxon>
        <taxon>Trichoplax</taxon>
    </lineage>
</organism>
<reference evidence="7 8" key="1">
    <citation type="journal article" date="2008" name="Nature">
        <title>The Trichoplax genome and the nature of placozoans.</title>
        <authorList>
            <person name="Srivastava M."/>
            <person name="Begovic E."/>
            <person name="Chapman J."/>
            <person name="Putnam N.H."/>
            <person name="Hellsten U."/>
            <person name="Kawashima T."/>
            <person name="Kuo A."/>
            <person name="Mitros T."/>
            <person name="Salamov A."/>
            <person name="Carpenter M.L."/>
            <person name="Signorovitch A.Y."/>
            <person name="Moreno M.A."/>
            <person name="Kamm K."/>
            <person name="Grimwood J."/>
            <person name="Schmutz J."/>
            <person name="Shapiro H."/>
            <person name="Grigoriev I.V."/>
            <person name="Buss L.W."/>
            <person name="Schierwater B."/>
            <person name="Dellaporta S.L."/>
            <person name="Rokhsar D.S."/>
        </authorList>
    </citation>
    <scope>NUCLEOTIDE SEQUENCE [LARGE SCALE GENOMIC DNA]</scope>
    <source>
        <strain evidence="7 8">Grell-BS-1999</strain>
    </source>
</reference>
<feature type="compositionally biased region" description="Basic residues" evidence="4">
    <location>
        <begin position="49"/>
        <end position="60"/>
    </location>
</feature>
<dbReference type="Proteomes" id="UP000009022">
    <property type="component" value="Unassembled WGS sequence"/>
</dbReference>
<dbReference type="Pfam" id="PF10312">
    <property type="entry name" value="Cactin_mid"/>
    <property type="match status" value="1"/>
</dbReference>
<evidence type="ECO:0000313" key="7">
    <source>
        <dbReference type="EMBL" id="EDV29758.1"/>
    </source>
</evidence>
<dbReference type="RefSeq" id="XP_002108960.1">
    <property type="nucleotide sequence ID" value="XM_002108924.1"/>
</dbReference>
<keyword evidence="3" id="KW-0175">Coiled coil</keyword>
<dbReference type="EMBL" id="DS985241">
    <property type="protein sequence ID" value="EDV29758.1"/>
    <property type="molecule type" value="Genomic_DNA"/>
</dbReference>
<dbReference type="FunCoup" id="B3RIP7">
    <property type="interactions" value="2060"/>
</dbReference>
<dbReference type="PANTHER" id="PTHR21737:SF4">
    <property type="entry name" value="SPLICING FACTOR CACTIN"/>
    <property type="match status" value="1"/>
</dbReference>
<dbReference type="InParanoid" id="B3RIP7"/>
<evidence type="ECO:0000256" key="3">
    <source>
        <dbReference type="SAM" id="Coils"/>
    </source>
</evidence>
<dbReference type="HOGENOM" id="CLU_011759_0_0_1"/>
<accession>B3RIP7</accession>
<dbReference type="STRING" id="10228.B3RIP7"/>
<comment type="similarity">
    <text evidence="1">Belongs to the CACTIN family.</text>
</comment>
<dbReference type="SMART" id="SM01050">
    <property type="entry name" value="CactinC_cactus"/>
    <property type="match status" value="1"/>
</dbReference>
<feature type="region of interest" description="Disordered" evidence="4">
    <location>
        <begin position="1"/>
        <end position="74"/>
    </location>
</feature>
<dbReference type="eggNOG" id="KOG2370">
    <property type="taxonomic scope" value="Eukaryota"/>
</dbReference>
<feature type="region of interest" description="Disordered" evidence="4">
    <location>
        <begin position="368"/>
        <end position="395"/>
    </location>
</feature>
<dbReference type="GO" id="GO:0005737">
    <property type="term" value="C:cytoplasm"/>
    <property type="evidence" value="ECO:0000318"/>
    <property type="project" value="GO_Central"/>
</dbReference>
<name>B3RIP7_TRIAD</name>
<dbReference type="InterPro" id="IPR019134">
    <property type="entry name" value="Cactin_C"/>
</dbReference>
<dbReference type="GeneID" id="6750174"/>
<dbReference type="KEGG" id="tad:TRIADDRAFT_52481"/>
<evidence type="ECO:0000259" key="5">
    <source>
        <dbReference type="Pfam" id="PF09732"/>
    </source>
</evidence>
<feature type="compositionally biased region" description="Basic residues" evidence="4">
    <location>
        <begin position="16"/>
        <end position="41"/>
    </location>
</feature>
<evidence type="ECO:0000313" key="8">
    <source>
        <dbReference type="Proteomes" id="UP000009022"/>
    </source>
</evidence>
<evidence type="ECO:0000259" key="6">
    <source>
        <dbReference type="Pfam" id="PF10312"/>
    </source>
</evidence>
<dbReference type="InterPro" id="IPR018816">
    <property type="entry name" value="Cactin_central"/>
</dbReference>
<dbReference type="AlphaFoldDB" id="B3RIP7"/>
<feature type="coiled-coil region" evidence="3">
    <location>
        <begin position="98"/>
        <end position="137"/>
    </location>
</feature>
<sequence length="620" mass="73675">MKRARELKSPSNSTGHKIRRRSLSMSPSRKHREKKRKKHSHREYDGSHKTAKKKDKKSNRKAKEDLLGYTNNDNPFGDENLTDTFLWHKKLEKDGLTNLDAQQKRQLAEKKLKENRRELEKVKYRRLEREREQAMREEELDHLRREKEAAQFAGWEKQEDEFLLKQSLLRSEIRLNHARAKPIDILAKYVNSCPDDDTGYDVNEPYAVLVGLNRLDLEDLLEDIKIYIEIEQGRNGEFWEDIKVLAKSELERLSKLEPGGNKAGQRREGINESVKDEVSTIFKGKSFMQLLELQRQIESKINSGETLDIAYWESLLKKLKIFTARARLKAKHQERLREKLNYLKEKQQDQLILESVATKTEGEPLFPVEYADDENDAQSRSPDADNDDDKPDSSEALRNTCYSLYQEGNYSPKLMPLSDFSRNKYDIIDSTEDNEMLEKARNVIKRQRGIVPWLSGGNPEINAGERNFLKEAKKGQEDGEEDFNVDVNLKEQIYQWQDKYRPRKPRFFNRVHTGYEWNKYNQTHYDTDNPPPKIVQGYKFNIFYPDLIDKIQTPQYYLEPCSDSKDFVILRFHAGPPYEDIAFKIVNREWEYSHKKGFRSQFHKNIFQLWFHFRRYRYRR</sequence>
<dbReference type="OrthoDB" id="265955at2759"/>
<evidence type="ECO:0000256" key="2">
    <source>
        <dbReference type="ARBA" id="ARBA00034534"/>
    </source>
</evidence>
<gene>
    <name evidence="7" type="ORF">TRIADDRAFT_52481</name>
</gene>
<evidence type="ECO:0000256" key="4">
    <source>
        <dbReference type="SAM" id="MobiDB-lite"/>
    </source>
</evidence>
<keyword evidence="8" id="KW-1185">Reference proteome</keyword>
<dbReference type="PhylomeDB" id="B3RIP7"/>
<dbReference type="Pfam" id="PF09732">
    <property type="entry name" value="CactinC_cactus"/>
    <property type="match status" value="1"/>
</dbReference>
<feature type="domain" description="Splicing factor Cactin C-terminal" evidence="5">
    <location>
        <begin position="496"/>
        <end position="620"/>
    </location>
</feature>
<dbReference type="GO" id="GO:0045292">
    <property type="term" value="P:mRNA cis splicing, via spliceosome"/>
    <property type="evidence" value="ECO:0000318"/>
    <property type="project" value="GO_Central"/>
</dbReference>
<evidence type="ECO:0000256" key="1">
    <source>
        <dbReference type="ARBA" id="ARBA00006895"/>
    </source>
</evidence>
<dbReference type="OMA" id="HIDFWND"/>